<evidence type="ECO:0000256" key="2">
    <source>
        <dbReference type="ARBA" id="ARBA00023186"/>
    </source>
</evidence>
<keyword evidence="2" id="KW-0143">Chaperone</keyword>
<gene>
    <name evidence="5" type="ORF">FPE_LOCUS31366</name>
</gene>
<evidence type="ECO:0000256" key="4">
    <source>
        <dbReference type="SAM" id="MobiDB-lite"/>
    </source>
</evidence>
<dbReference type="AlphaFoldDB" id="A0AAD2ACW9"/>
<keyword evidence="3" id="KW-0120">Carbon dioxide fixation</keyword>
<dbReference type="InterPro" id="IPR038052">
    <property type="entry name" value="Chaperonin_RbcX_sf"/>
</dbReference>
<proteinExistence type="predicted"/>
<dbReference type="GO" id="GO:0015979">
    <property type="term" value="P:photosynthesis"/>
    <property type="evidence" value="ECO:0007669"/>
    <property type="project" value="UniProtKB-KW"/>
</dbReference>
<evidence type="ECO:0000256" key="1">
    <source>
        <dbReference type="ARBA" id="ARBA00022531"/>
    </source>
</evidence>
<feature type="compositionally biased region" description="Low complexity" evidence="4">
    <location>
        <begin position="34"/>
        <end position="45"/>
    </location>
</feature>
<dbReference type="Pfam" id="PF02341">
    <property type="entry name" value="RbcX"/>
    <property type="match status" value="1"/>
</dbReference>
<evidence type="ECO:0000313" key="6">
    <source>
        <dbReference type="Proteomes" id="UP000834106"/>
    </source>
</evidence>
<dbReference type="Gene3D" id="1.10.1200.210">
    <property type="entry name" value="Chaperonin-like RbcX"/>
    <property type="match status" value="1"/>
</dbReference>
<feature type="region of interest" description="Disordered" evidence="4">
    <location>
        <begin position="13"/>
        <end position="46"/>
    </location>
</feature>
<dbReference type="PANTHER" id="PTHR33791">
    <property type="entry name" value="CHAPERONIN-LIKE RBCX PROTEIN 1, CHLOROPLASTIC"/>
    <property type="match status" value="1"/>
</dbReference>
<name>A0AAD2ACW9_9LAMI</name>
<dbReference type="GO" id="GO:0015977">
    <property type="term" value="P:carbon fixation"/>
    <property type="evidence" value="ECO:0007669"/>
    <property type="project" value="UniProtKB-KW"/>
</dbReference>
<feature type="compositionally biased region" description="Polar residues" evidence="4">
    <location>
        <begin position="19"/>
        <end position="28"/>
    </location>
</feature>
<dbReference type="GO" id="GO:0044183">
    <property type="term" value="F:protein folding chaperone"/>
    <property type="evidence" value="ECO:0007669"/>
    <property type="project" value="InterPro"/>
</dbReference>
<dbReference type="SUPFAM" id="SSF158615">
    <property type="entry name" value="RbcX-like"/>
    <property type="match status" value="1"/>
</dbReference>
<dbReference type="InterPro" id="IPR003435">
    <property type="entry name" value="Chaperonin_RcbX"/>
</dbReference>
<reference evidence="5" key="1">
    <citation type="submission" date="2023-05" db="EMBL/GenBank/DDBJ databases">
        <authorList>
            <person name="Huff M."/>
        </authorList>
    </citation>
    <scope>NUCLEOTIDE SEQUENCE</scope>
</reference>
<keyword evidence="1" id="KW-0602">Photosynthesis</keyword>
<accession>A0AAD2ACW9</accession>
<organism evidence="5 6">
    <name type="scientific">Fraxinus pennsylvanica</name>
    <dbReference type="NCBI Taxonomy" id="56036"/>
    <lineage>
        <taxon>Eukaryota</taxon>
        <taxon>Viridiplantae</taxon>
        <taxon>Streptophyta</taxon>
        <taxon>Embryophyta</taxon>
        <taxon>Tracheophyta</taxon>
        <taxon>Spermatophyta</taxon>
        <taxon>Magnoliopsida</taxon>
        <taxon>eudicotyledons</taxon>
        <taxon>Gunneridae</taxon>
        <taxon>Pentapetalae</taxon>
        <taxon>asterids</taxon>
        <taxon>lamiids</taxon>
        <taxon>Lamiales</taxon>
        <taxon>Oleaceae</taxon>
        <taxon>Oleeae</taxon>
        <taxon>Fraxinus</taxon>
    </lineage>
</organism>
<protein>
    <recommendedName>
        <fullName evidence="7">Chaperonin-like RBCX protein 1, chloroplastic</fullName>
    </recommendedName>
</protein>
<dbReference type="EMBL" id="OU503055">
    <property type="protein sequence ID" value="CAI9783936.1"/>
    <property type="molecule type" value="Genomic_DNA"/>
</dbReference>
<dbReference type="Proteomes" id="UP000834106">
    <property type="component" value="Chromosome 20"/>
</dbReference>
<evidence type="ECO:0000313" key="5">
    <source>
        <dbReference type="EMBL" id="CAI9783936.1"/>
    </source>
</evidence>
<evidence type="ECO:0008006" key="7">
    <source>
        <dbReference type="Google" id="ProtNLM"/>
    </source>
</evidence>
<keyword evidence="6" id="KW-1185">Reference proteome</keyword>
<sequence>MNKKGLAILMRSKMRPLSPASNRINQMQFPPPESNNVSSSQNASSITHRYSNSNINQKQASSMESSTLVPVSQFSFLPPKPHNRTRMKRRNFFTTIQCNKMYVPGFGEASPEAKAAKQLHDFFTYIAVRIVNAQLESYNPEAHAELMEFLEKHSLKDGDKFCADLMRESPRHKTLALRILEVRSAYCKNDFEWDNLKRLASKMVDDHNTRLMRDYVLETSHEES</sequence>
<dbReference type="PANTHER" id="PTHR33791:SF12">
    <property type="entry name" value="CHAPERONIN-LIKE RBCX PROTEIN 1, CHLOROPLASTIC"/>
    <property type="match status" value="1"/>
</dbReference>
<evidence type="ECO:0000256" key="3">
    <source>
        <dbReference type="ARBA" id="ARBA00023300"/>
    </source>
</evidence>
<dbReference type="GO" id="GO:0110102">
    <property type="term" value="P:ribulose bisphosphate carboxylase complex assembly"/>
    <property type="evidence" value="ECO:0007669"/>
    <property type="project" value="InterPro"/>
</dbReference>